<accession>A0A2N5JAW4</accession>
<evidence type="ECO:0000313" key="5">
    <source>
        <dbReference type="Proteomes" id="UP000235050"/>
    </source>
</evidence>
<reference evidence="4 5" key="1">
    <citation type="submission" date="2017-07" db="EMBL/GenBank/DDBJ databases">
        <title>Bifidobacterium novel species.</title>
        <authorList>
            <person name="Lugli G.A."/>
            <person name="Milani C."/>
            <person name="Duranti S."/>
            <person name="Mangifesta M."/>
        </authorList>
    </citation>
    <scope>NUCLEOTIDE SEQUENCE [LARGE SCALE GENOMIC DNA]</scope>
    <source>
        <strain evidence="5">Uis1B</strain>
    </source>
</reference>
<evidence type="ECO:0000256" key="2">
    <source>
        <dbReference type="PIRSR" id="PIRSR605754-1"/>
    </source>
</evidence>
<name>A0A2N5JAW4_9BIFI</name>
<evidence type="ECO:0000256" key="1">
    <source>
        <dbReference type="ARBA" id="ARBA00022801"/>
    </source>
</evidence>
<dbReference type="NCBIfam" id="TIGR01076">
    <property type="entry name" value="sortase_fam"/>
    <property type="match status" value="1"/>
</dbReference>
<keyword evidence="3" id="KW-0472">Membrane</keyword>
<feature type="active site" description="Proton donor/acceptor" evidence="2">
    <location>
        <position position="211"/>
    </location>
</feature>
<proteinExistence type="predicted"/>
<feature type="transmembrane region" description="Helical" evidence="3">
    <location>
        <begin position="68"/>
        <end position="89"/>
    </location>
</feature>
<dbReference type="Pfam" id="PF04203">
    <property type="entry name" value="Sortase"/>
    <property type="match status" value="1"/>
</dbReference>
<keyword evidence="1" id="KW-0378">Hydrolase</keyword>
<evidence type="ECO:0000256" key="3">
    <source>
        <dbReference type="SAM" id="Phobius"/>
    </source>
</evidence>
<comment type="caution">
    <text evidence="4">The sequence shown here is derived from an EMBL/GenBank/DDBJ whole genome shotgun (WGS) entry which is preliminary data.</text>
</comment>
<keyword evidence="3" id="KW-0812">Transmembrane</keyword>
<dbReference type="InterPro" id="IPR023365">
    <property type="entry name" value="Sortase_dom-sf"/>
</dbReference>
<dbReference type="GO" id="GO:0016787">
    <property type="term" value="F:hydrolase activity"/>
    <property type="evidence" value="ECO:0007669"/>
    <property type="project" value="UniProtKB-KW"/>
</dbReference>
<dbReference type="CDD" id="cd05827">
    <property type="entry name" value="Sortase_C"/>
    <property type="match status" value="1"/>
</dbReference>
<dbReference type="EMBL" id="NMWU01000012">
    <property type="protein sequence ID" value="PLS31350.1"/>
    <property type="molecule type" value="Genomic_DNA"/>
</dbReference>
<organism evidence="4 5">
    <name type="scientific">Bifidobacterium margollesii</name>
    <dbReference type="NCBI Taxonomy" id="2020964"/>
    <lineage>
        <taxon>Bacteria</taxon>
        <taxon>Bacillati</taxon>
        <taxon>Actinomycetota</taxon>
        <taxon>Actinomycetes</taxon>
        <taxon>Bifidobacteriales</taxon>
        <taxon>Bifidobacteriaceae</taxon>
        <taxon>Bifidobacterium</taxon>
    </lineage>
</organism>
<dbReference type="InterPro" id="IPR005754">
    <property type="entry name" value="Sortase"/>
</dbReference>
<dbReference type="Proteomes" id="UP000235050">
    <property type="component" value="Unassembled WGS sequence"/>
</dbReference>
<gene>
    <name evidence="4" type="ORF">Uis1B_0866</name>
</gene>
<keyword evidence="5" id="KW-1185">Reference proteome</keyword>
<evidence type="ECO:0000313" key="4">
    <source>
        <dbReference type="EMBL" id="PLS31350.1"/>
    </source>
</evidence>
<dbReference type="InterPro" id="IPR042002">
    <property type="entry name" value="Sortase_C"/>
</dbReference>
<feature type="transmembrane region" description="Helical" evidence="3">
    <location>
        <begin position="308"/>
        <end position="330"/>
    </location>
</feature>
<dbReference type="Gene3D" id="2.40.260.10">
    <property type="entry name" value="Sortase"/>
    <property type="match status" value="1"/>
</dbReference>
<dbReference type="RefSeq" id="WP_165782732.1">
    <property type="nucleotide sequence ID" value="NZ_NMWU01000012.1"/>
</dbReference>
<keyword evidence="3" id="KW-1133">Transmembrane helix</keyword>
<protein>
    <submittedName>
        <fullName evidence="4">Sortase</fullName>
    </submittedName>
</protein>
<feature type="active site" description="Acyl-thioester intermediate" evidence="2">
    <location>
        <position position="276"/>
    </location>
</feature>
<dbReference type="AlphaFoldDB" id="A0A2N5JAW4"/>
<dbReference type="SUPFAM" id="SSF63817">
    <property type="entry name" value="Sortase"/>
    <property type="match status" value="1"/>
</dbReference>
<sequence>MSSESAAKSVSIDPIGRTVAEGRRLGESDGGSVALPARRSLGIRHPSWCDIIGGMDNVSSSRLIHGRLTIIGIMLIVMGALILSLPLTIGLADMPKTVRHAVAGPVAEDTRALRRASEYDRNLLKHGTLALGEAADPFLRDSDVPAHERDADYRSQLGEGVMMAAVRIPRIGVNLPVGHGTAEGMLSTQAGHMYGTTLPVGDPGNSVIAAHRGLGARMLFYRLGELKSGDLIYTEAAGRIVSWQVESTIRVEPGGAEERRAIELDGSRVLLTLYTCDPPGLNTRRLIVTAHRVPYVDERSVPDQADPWAPWISAGITGGVAVVIALIVTPRRIVMRHAMR</sequence>